<organism evidence="1 2">
    <name type="scientific">Tunisvirus fontaine2</name>
    <dbReference type="NCBI Taxonomy" id="1421067"/>
    <lineage>
        <taxon>Viruses</taxon>
        <taxon>Varidnaviria</taxon>
        <taxon>Bamfordvirae</taxon>
        <taxon>Nucleocytoviricota</taxon>
        <taxon>Megaviricetes</taxon>
        <taxon>Pimascovirales</taxon>
        <taxon>Pimascovirales incertae sedis</taxon>
        <taxon>Marseilleviridae</taxon>
        <taxon>Losannavirus</taxon>
        <taxon>Losannavirus tunisense</taxon>
    </lineage>
</organism>
<dbReference type="Gene3D" id="2.20.110.10">
    <property type="entry name" value="Histone H3 K4-specific methyltransferase SET7/9 N-terminal domain"/>
    <property type="match status" value="1"/>
</dbReference>
<protein>
    <submittedName>
        <fullName evidence="1">MORN repeat containing protein</fullName>
    </submittedName>
</protein>
<dbReference type="SUPFAM" id="SSF82185">
    <property type="entry name" value="Histone H3 K4-specific methyltransferase SET7/9 N-terminal domain"/>
    <property type="match status" value="1"/>
</dbReference>
<dbReference type="Proteomes" id="UP000232615">
    <property type="component" value="Segment"/>
</dbReference>
<accession>V9SGU7</accession>
<evidence type="ECO:0000313" key="1">
    <source>
        <dbReference type="EMBL" id="AHC55002.1"/>
    </source>
</evidence>
<proteinExistence type="predicted"/>
<evidence type="ECO:0000313" key="2">
    <source>
        <dbReference type="Proteomes" id="UP000232615"/>
    </source>
</evidence>
<gene>
    <name evidence="1" type="ORF">TNS_ORF284</name>
</gene>
<dbReference type="EMBL" id="KF483846">
    <property type="protein sequence ID" value="AHC55002.1"/>
    <property type="molecule type" value="Genomic_DNA"/>
</dbReference>
<keyword evidence="2" id="KW-1185">Reference proteome</keyword>
<sequence length="169" mass="20077">MRTRRNIEQINIYLFLQKYFMEEFLVGSHRSKRQILSFALATGIPPKKENHIKFFRSKHRSFWRLPNGKKHGPEETYWEDGSIKTSRMWENGKLHGLETLYDVGGERVRIRTNWKDGKFHGKRSIISLTSEIEQFWEEGILAHAKSWDNSGERYLTCRRFGNGVLFLRG</sequence>
<name>V9SGU7_9VIRU</name>
<reference evidence="1 2" key="1">
    <citation type="journal article" date="2014" name="Arch. Virol.">
        <title>Complete genome sequence of Tunisvirus, a new member of the proposed family Marseilleviridae.</title>
        <authorList>
            <person name="Aherfi S."/>
            <person name="Boughalmi M."/>
            <person name="Pagnier I."/>
            <person name="Fournous G."/>
            <person name="La Scola B."/>
            <person name="Raoult D."/>
            <person name="Colson P."/>
        </authorList>
    </citation>
    <scope>NUCLEOTIDE SEQUENCE [LARGE SCALE GENOMIC DNA]</scope>
    <source>
        <strain evidence="1 2">U484</strain>
    </source>
</reference>